<proteinExistence type="predicted"/>
<evidence type="ECO:0000313" key="3">
    <source>
        <dbReference type="Proteomes" id="UP001500831"/>
    </source>
</evidence>
<keyword evidence="2" id="KW-0808">Transferase</keyword>
<dbReference type="EMBL" id="BAAAVI010000001">
    <property type="protein sequence ID" value="GAA2846727.1"/>
    <property type="molecule type" value="Genomic_DNA"/>
</dbReference>
<comment type="caution">
    <text evidence="2">The sequence shown here is derived from an EMBL/GenBank/DDBJ whole genome shotgun (WGS) entry which is preliminary data.</text>
</comment>
<keyword evidence="2" id="KW-0548">Nucleotidyltransferase</keyword>
<dbReference type="NCBIfam" id="TIGR04416">
    <property type="entry name" value="group_II_RT_mat"/>
    <property type="match status" value="1"/>
</dbReference>
<dbReference type="InterPro" id="IPR030931">
    <property type="entry name" value="Group_II_RT_mat"/>
</dbReference>
<dbReference type="PANTHER" id="PTHR34047:SF8">
    <property type="entry name" value="PROTEIN YKFC"/>
    <property type="match status" value="1"/>
</dbReference>
<dbReference type="InterPro" id="IPR000477">
    <property type="entry name" value="RT_dom"/>
</dbReference>
<evidence type="ECO:0000259" key="1">
    <source>
        <dbReference type="PROSITE" id="PS50878"/>
    </source>
</evidence>
<dbReference type="InterPro" id="IPR051083">
    <property type="entry name" value="GrpII_Intron_Splice-Mob/Def"/>
</dbReference>
<dbReference type="Pfam" id="PF00078">
    <property type="entry name" value="RVT_1"/>
    <property type="match status" value="1"/>
</dbReference>
<dbReference type="GO" id="GO:0003964">
    <property type="term" value="F:RNA-directed DNA polymerase activity"/>
    <property type="evidence" value="ECO:0007669"/>
    <property type="project" value="UniProtKB-KW"/>
</dbReference>
<protein>
    <submittedName>
        <fullName evidence="2">Group II intron reverse transcriptase/maturase</fullName>
    </submittedName>
</protein>
<dbReference type="InterPro" id="IPR013597">
    <property type="entry name" value="Mat_intron_G2"/>
</dbReference>
<name>A0ABN3VPC7_9ACTN</name>
<dbReference type="InterPro" id="IPR043502">
    <property type="entry name" value="DNA/RNA_pol_sf"/>
</dbReference>
<gene>
    <name evidence="2" type="primary">ltrA</name>
    <name evidence="2" type="ORF">GCM10010517_03520</name>
</gene>
<dbReference type="RefSeq" id="WP_344967023.1">
    <property type="nucleotide sequence ID" value="NZ_BAAAVI010000001.1"/>
</dbReference>
<organism evidence="2 3">
    <name type="scientific">Streptosporangium fragile</name>
    <dbReference type="NCBI Taxonomy" id="46186"/>
    <lineage>
        <taxon>Bacteria</taxon>
        <taxon>Bacillati</taxon>
        <taxon>Actinomycetota</taxon>
        <taxon>Actinomycetes</taxon>
        <taxon>Streptosporangiales</taxon>
        <taxon>Streptosporangiaceae</taxon>
        <taxon>Streptosporangium</taxon>
    </lineage>
</organism>
<dbReference type="PANTHER" id="PTHR34047">
    <property type="entry name" value="NUCLEAR INTRON MATURASE 1, MITOCHONDRIAL-RELATED"/>
    <property type="match status" value="1"/>
</dbReference>
<sequence length="480" mass="54946">MGELLLEPETAEWRVLSIQTKLHRWSGEERARRFDDLFNLVADPAFLVVAWRRVRGNTGSRTAGVDGLTARDIPAGWGEEAFLNGIREQLRSRSFAPLPVRERLIPKPGTSKKRRLGIPALADRVVQASLKLVLEPIFEADFAPCSYGFRPNRRAHDAIAEIHHMGSHRYEWVLEADIEACFDTISHAALMDRVRRRIEDKRVLALVKAFCRSGILTELGEQEQTGAGTPQGGILSPLLANIALSVLDEWFMAEHNQTMATVRQRDNRRQRGAANWRLIRYADDWVAMVNGTRHDAERLREQAAAVLAPMGLRLSEAKTQVTHLDDGFVFLGHHIQRRRRRGTQRWTVYTYPSKKAVNAVIAKVRALVHPGQPDLRTLLIRLNAVIRGWCNYFRHGSSKRTFSYLGHYVWHRLWWWLRKRHGGMSWKKVRTRLLKGGWEISADGIALLDAASMPVSRYRWRAWGIPAPWSRRTEQPSPAA</sequence>
<keyword evidence="2" id="KW-0695">RNA-directed DNA polymerase</keyword>
<dbReference type="Proteomes" id="UP001500831">
    <property type="component" value="Unassembled WGS sequence"/>
</dbReference>
<reference evidence="2 3" key="1">
    <citation type="journal article" date="2019" name="Int. J. Syst. Evol. Microbiol.">
        <title>The Global Catalogue of Microorganisms (GCM) 10K type strain sequencing project: providing services to taxonomists for standard genome sequencing and annotation.</title>
        <authorList>
            <consortium name="The Broad Institute Genomics Platform"/>
            <consortium name="The Broad Institute Genome Sequencing Center for Infectious Disease"/>
            <person name="Wu L."/>
            <person name="Ma J."/>
        </authorList>
    </citation>
    <scope>NUCLEOTIDE SEQUENCE [LARGE SCALE GENOMIC DNA]</scope>
    <source>
        <strain evidence="2 3">JCM 6242</strain>
    </source>
</reference>
<dbReference type="PROSITE" id="PS50878">
    <property type="entry name" value="RT_POL"/>
    <property type="match status" value="1"/>
</dbReference>
<dbReference type="SUPFAM" id="SSF56672">
    <property type="entry name" value="DNA/RNA polymerases"/>
    <property type="match status" value="1"/>
</dbReference>
<accession>A0ABN3VPC7</accession>
<feature type="domain" description="Reverse transcriptase" evidence="1">
    <location>
        <begin position="86"/>
        <end position="335"/>
    </location>
</feature>
<evidence type="ECO:0000313" key="2">
    <source>
        <dbReference type="EMBL" id="GAA2846727.1"/>
    </source>
</evidence>
<dbReference type="CDD" id="cd01651">
    <property type="entry name" value="RT_G2_intron"/>
    <property type="match status" value="1"/>
</dbReference>
<dbReference type="Pfam" id="PF08388">
    <property type="entry name" value="GIIM"/>
    <property type="match status" value="1"/>
</dbReference>
<keyword evidence="3" id="KW-1185">Reference proteome</keyword>